<name>A0A8J5NCJ0_HOMAM</name>
<dbReference type="AlphaFoldDB" id="A0A8J5NCJ0"/>
<proteinExistence type="predicted"/>
<dbReference type="EMBL" id="JAHLQT010002534">
    <property type="protein sequence ID" value="KAG7177232.1"/>
    <property type="molecule type" value="Genomic_DNA"/>
</dbReference>
<dbReference type="PANTHER" id="PTHR24366:SF96">
    <property type="entry name" value="LEUCINE RICH REPEAT CONTAINING 53"/>
    <property type="match status" value="1"/>
</dbReference>
<keyword evidence="2" id="KW-0677">Repeat</keyword>
<dbReference type="InterPro" id="IPR001611">
    <property type="entry name" value="Leu-rich_rpt"/>
</dbReference>
<dbReference type="Gene3D" id="3.80.10.10">
    <property type="entry name" value="Ribonuclease Inhibitor"/>
    <property type="match status" value="1"/>
</dbReference>
<keyword evidence="1" id="KW-0433">Leucine-rich repeat</keyword>
<evidence type="ECO:0000313" key="3">
    <source>
        <dbReference type="EMBL" id="KAG7177232.1"/>
    </source>
</evidence>
<dbReference type="Proteomes" id="UP000747542">
    <property type="component" value="Unassembled WGS sequence"/>
</dbReference>
<evidence type="ECO:0000256" key="2">
    <source>
        <dbReference type="ARBA" id="ARBA00022737"/>
    </source>
</evidence>
<dbReference type="Pfam" id="PF13855">
    <property type="entry name" value="LRR_8"/>
    <property type="match status" value="1"/>
</dbReference>
<organism evidence="3 4">
    <name type="scientific">Homarus americanus</name>
    <name type="common">American lobster</name>
    <dbReference type="NCBI Taxonomy" id="6706"/>
    <lineage>
        <taxon>Eukaryota</taxon>
        <taxon>Metazoa</taxon>
        <taxon>Ecdysozoa</taxon>
        <taxon>Arthropoda</taxon>
        <taxon>Crustacea</taxon>
        <taxon>Multicrustacea</taxon>
        <taxon>Malacostraca</taxon>
        <taxon>Eumalacostraca</taxon>
        <taxon>Eucarida</taxon>
        <taxon>Decapoda</taxon>
        <taxon>Pleocyemata</taxon>
        <taxon>Astacidea</taxon>
        <taxon>Nephropoidea</taxon>
        <taxon>Nephropidae</taxon>
        <taxon>Homarus</taxon>
    </lineage>
</organism>
<accession>A0A8J5NCJ0</accession>
<gene>
    <name evidence="3" type="primary">Igfals-L1</name>
    <name evidence="3" type="ORF">Hamer_G000501</name>
</gene>
<protein>
    <submittedName>
        <fullName evidence="3">Insulin-like growth factor-binding protein complex acid labile subunit-like 1</fullName>
    </submittedName>
</protein>
<evidence type="ECO:0000256" key="1">
    <source>
        <dbReference type="ARBA" id="ARBA00022614"/>
    </source>
</evidence>
<dbReference type="SMART" id="SM00369">
    <property type="entry name" value="LRR_TYP"/>
    <property type="match status" value="2"/>
</dbReference>
<evidence type="ECO:0000313" key="4">
    <source>
        <dbReference type="Proteomes" id="UP000747542"/>
    </source>
</evidence>
<sequence>MDIELNDNNLTELRPTMFLGLKNLLNLYIERNKMEYLLEEVFCEMPRLQFLYLGTNHLRTVAPGTFITLTYLHLL</sequence>
<dbReference type="PANTHER" id="PTHR24366">
    <property type="entry name" value="IG(IMMUNOGLOBULIN) AND LRR(LEUCINE RICH REPEAT) DOMAINS"/>
    <property type="match status" value="1"/>
</dbReference>
<keyword evidence="4" id="KW-1185">Reference proteome</keyword>
<dbReference type="InterPro" id="IPR032675">
    <property type="entry name" value="LRR_dom_sf"/>
</dbReference>
<reference evidence="3" key="1">
    <citation type="journal article" date="2021" name="Sci. Adv.">
        <title>The American lobster genome reveals insights on longevity, neural, and immune adaptations.</title>
        <authorList>
            <person name="Polinski J.M."/>
            <person name="Zimin A.V."/>
            <person name="Clark K.F."/>
            <person name="Kohn A.B."/>
            <person name="Sadowski N."/>
            <person name="Timp W."/>
            <person name="Ptitsyn A."/>
            <person name="Khanna P."/>
            <person name="Romanova D.Y."/>
            <person name="Williams P."/>
            <person name="Greenwood S.J."/>
            <person name="Moroz L.L."/>
            <person name="Walt D.R."/>
            <person name="Bodnar A.G."/>
        </authorList>
    </citation>
    <scope>NUCLEOTIDE SEQUENCE</scope>
    <source>
        <strain evidence="3">GMGI-L3</strain>
    </source>
</reference>
<comment type="caution">
    <text evidence="3">The sequence shown here is derived from an EMBL/GenBank/DDBJ whole genome shotgun (WGS) entry which is preliminary data.</text>
</comment>
<dbReference type="SUPFAM" id="SSF52058">
    <property type="entry name" value="L domain-like"/>
    <property type="match status" value="1"/>
</dbReference>
<dbReference type="InterPro" id="IPR003591">
    <property type="entry name" value="Leu-rich_rpt_typical-subtyp"/>
</dbReference>